<dbReference type="CDD" id="cd02440">
    <property type="entry name" value="AdoMet_MTases"/>
    <property type="match status" value="1"/>
</dbReference>
<keyword evidence="4" id="KW-1185">Reference proteome</keyword>
<name>A0ABU1JTM5_9PROT</name>
<dbReference type="SUPFAM" id="SSF53335">
    <property type="entry name" value="S-adenosyl-L-methionine-dependent methyltransferases"/>
    <property type="match status" value="1"/>
</dbReference>
<evidence type="ECO:0000313" key="4">
    <source>
        <dbReference type="Proteomes" id="UP001262410"/>
    </source>
</evidence>
<feature type="domain" description="Methyltransferase regulatory" evidence="1">
    <location>
        <begin position="219"/>
        <end position="301"/>
    </location>
</feature>
<dbReference type="InterPro" id="IPR029063">
    <property type="entry name" value="SAM-dependent_MTases_sf"/>
</dbReference>
<organism evidence="3 4">
    <name type="scientific">Inquilinus ginsengisoli</name>
    <dbReference type="NCBI Taxonomy" id="363840"/>
    <lineage>
        <taxon>Bacteria</taxon>
        <taxon>Pseudomonadati</taxon>
        <taxon>Pseudomonadota</taxon>
        <taxon>Alphaproteobacteria</taxon>
        <taxon>Rhodospirillales</taxon>
        <taxon>Rhodospirillaceae</taxon>
        <taxon>Inquilinus</taxon>
    </lineage>
</organism>
<proteinExistence type="predicted"/>
<dbReference type="Gene3D" id="3.40.50.150">
    <property type="entry name" value="Vaccinia Virus protein VP39"/>
    <property type="match status" value="1"/>
</dbReference>
<evidence type="ECO:0008006" key="5">
    <source>
        <dbReference type="Google" id="ProtNLM"/>
    </source>
</evidence>
<accession>A0ABU1JTM5</accession>
<evidence type="ECO:0000259" key="1">
    <source>
        <dbReference type="Pfam" id="PF10119"/>
    </source>
</evidence>
<dbReference type="Pfam" id="PF13649">
    <property type="entry name" value="Methyltransf_25"/>
    <property type="match status" value="1"/>
</dbReference>
<dbReference type="EMBL" id="JAVDPW010000007">
    <property type="protein sequence ID" value="MDR6291642.1"/>
    <property type="molecule type" value="Genomic_DNA"/>
</dbReference>
<dbReference type="InterPro" id="IPR041698">
    <property type="entry name" value="Methyltransf_25"/>
</dbReference>
<dbReference type="InterPro" id="IPR018773">
    <property type="entry name" value="MeTrfase_reg_dom_prd"/>
</dbReference>
<dbReference type="Pfam" id="PF10119">
    <property type="entry name" value="MethyTransf_Reg"/>
    <property type="match status" value="1"/>
</dbReference>
<sequence length="496" mass="53846">MTWNSGYVTDVVYTTGYYEEQSPSRIALSCLLGNVAPGFGRRSDRLTYLEMGCGRGRGALCLAASNPDWRVIAIDFMPAHIAEARELAEEAGIDNIEFLEADLATLDPNTLPEVDVASAHGVWSWVSDEVRAGIVRILASRLRPGGALHLSYNSLPSWQGALGLQRLIHTAGRRIGGRSDRQAEGALKLVESLGAAGAYHLDQADLVRTLKKNLPNMPPEYVAHEYMNDDWRPCFHADVAAALADAKLDYVASGEILENFPELMLSEEQRAVWKGIEDPGLRELAKDFCLARGLRHDVYVRGPRRISSGARNAALNDLHLMLARRPEDFVYKVDFPAGHAALERSFYEPVVEALGQGPRRVGDLLSLPGLAGKRENPAELVGMLVGTGQAAIMTRPEAGSGEAAGRLNDRIATRVLQGDSPHGSLASLRLGSGMRCSGDHYVTASLIRRLGVDSPIEQWPAAIGMPADSPAYDQFLKAAEATRHSQTPVWTQAGII</sequence>
<feature type="domain" description="Methyltransferase" evidence="2">
    <location>
        <begin position="49"/>
        <end position="146"/>
    </location>
</feature>
<dbReference type="RefSeq" id="WP_309797037.1">
    <property type="nucleotide sequence ID" value="NZ_JAVDPW010000007.1"/>
</dbReference>
<gene>
    <name evidence="3" type="ORF">E9232_004176</name>
</gene>
<reference evidence="3 4" key="1">
    <citation type="submission" date="2023-07" db="EMBL/GenBank/DDBJ databases">
        <title>Sorghum-associated microbial communities from plants grown in Nebraska, USA.</title>
        <authorList>
            <person name="Schachtman D."/>
        </authorList>
    </citation>
    <scope>NUCLEOTIDE SEQUENCE [LARGE SCALE GENOMIC DNA]</scope>
    <source>
        <strain evidence="3 4">584</strain>
    </source>
</reference>
<evidence type="ECO:0000259" key="2">
    <source>
        <dbReference type="Pfam" id="PF13649"/>
    </source>
</evidence>
<protein>
    <recommendedName>
        <fullName evidence="5">Methyltransferase domain-containing protein</fullName>
    </recommendedName>
</protein>
<dbReference type="Proteomes" id="UP001262410">
    <property type="component" value="Unassembled WGS sequence"/>
</dbReference>
<comment type="caution">
    <text evidence="3">The sequence shown here is derived from an EMBL/GenBank/DDBJ whole genome shotgun (WGS) entry which is preliminary data.</text>
</comment>
<evidence type="ECO:0000313" key="3">
    <source>
        <dbReference type="EMBL" id="MDR6291642.1"/>
    </source>
</evidence>